<keyword evidence="8" id="KW-1185">Reference proteome</keyword>
<evidence type="ECO:0000256" key="3">
    <source>
        <dbReference type="ARBA" id="ARBA00022723"/>
    </source>
</evidence>
<dbReference type="eggNOG" id="COG1032">
    <property type="taxonomic scope" value="Bacteria"/>
</dbReference>
<organism evidence="7 8">
    <name type="scientific">Slackia heliotrinireducens (strain ATCC 29202 / DSM 20476 / NCTC 11029 / RHS 1)</name>
    <name type="common">Peptococcus heliotrinreducens</name>
    <dbReference type="NCBI Taxonomy" id="471855"/>
    <lineage>
        <taxon>Bacteria</taxon>
        <taxon>Bacillati</taxon>
        <taxon>Actinomycetota</taxon>
        <taxon>Coriobacteriia</taxon>
        <taxon>Eggerthellales</taxon>
        <taxon>Eggerthellaceae</taxon>
        <taxon>Slackia</taxon>
    </lineage>
</organism>
<dbReference type="PROSITE" id="PS51918">
    <property type="entry name" value="RADICAL_SAM"/>
    <property type="match status" value="1"/>
</dbReference>
<evidence type="ECO:0000256" key="2">
    <source>
        <dbReference type="ARBA" id="ARBA00022691"/>
    </source>
</evidence>
<accession>C7N1K3</accession>
<dbReference type="InterPro" id="IPR007197">
    <property type="entry name" value="rSAM"/>
</dbReference>
<dbReference type="GO" id="GO:0003824">
    <property type="term" value="F:catalytic activity"/>
    <property type="evidence" value="ECO:0007669"/>
    <property type="project" value="InterPro"/>
</dbReference>
<dbReference type="InterPro" id="IPR006638">
    <property type="entry name" value="Elp3/MiaA/NifB-like_rSAM"/>
</dbReference>
<evidence type="ECO:0000256" key="4">
    <source>
        <dbReference type="ARBA" id="ARBA00023004"/>
    </source>
</evidence>
<evidence type="ECO:0000256" key="5">
    <source>
        <dbReference type="ARBA" id="ARBA00023014"/>
    </source>
</evidence>
<dbReference type="PANTHER" id="PTHR43409">
    <property type="entry name" value="ANAEROBIC MAGNESIUM-PROTOPORPHYRIN IX MONOMETHYL ESTER CYCLASE-RELATED"/>
    <property type="match status" value="1"/>
</dbReference>
<dbReference type="InterPro" id="IPR051198">
    <property type="entry name" value="BchE-like"/>
</dbReference>
<dbReference type="SFLD" id="SFLDG01095">
    <property type="entry name" value="Uncharacterised_Radical_SAM_Su"/>
    <property type="match status" value="1"/>
</dbReference>
<evidence type="ECO:0000259" key="6">
    <source>
        <dbReference type="PROSITE" id="PS51918"/>
    </source>
</evidence>
<dbReference type="PANTHER" id="PTHR43409:SF4">
    <property type="entry name" value="RADICAL SAM SUPERFAMILY PROTEIN"/>
    <property type="match status" value="1"/>
</dbReference>
<dbReference type="SMART" id="SM00729">
    <property type="entry name" value="Elp3"/>
    <property type="match status" value="1"/>
</dbReference>
<reference evidence="7 8" key="1">
    <citation type="journal article" date="2009" name="Stand. Genomic Sci.">
        <title>Complete genome sequence of Slackia heliotrinireducens type strain (RHS 1).</title>
        <authorList>
            <person name="Pukall R."/>
            <person name="Lapidus A."/>
            <person name="Nolan M."/>
            <person name="Copeland A."/>
            <person name="Glavina Del Rio T."/>
            <person name="Lucas S."/>
            <person name="Chen F."/>
            <person name="Tice H."/>
            <person name="Cheng J.F."/>
            <person name="Chertkov O."/>
            <person name="Bruce D."/>
            <person name="Goodwin L."/>
            <person name="Kuske C."/>
            <person name="Brettin T."/>
            <person name="Detter J.C."/>
            <person name="Han C."/>
            <person name="Pitluck S."/>
            <person name="Pati A."/>
            <person name="Mavrommatis K."/>
            <person name="Ivanova N."/>
            <person name="Ovchinnikova G."/>
            <person name="Chen A."/>
            <person name="Palaniappan K."/>
            <person name="Schneider S."/>
            <person name="Rohde M."/>
            <person name="Chain P."/>
            <person name="D'haeseleer P."/>
            <person name="Goker M."/>
            <person name="Bristow J."/>
            <person name="Eisen J.A."/>
            <person name="Markowitz V."/>
            <person name="Kyrpides N.C."/>
            <person name="Klenk H.P."/>
            <person name="Hugenholtz P."/>
        </authorList>
    </citation>
    <scope>NUCLEOTIDE SEQUENCE [LARGE SCALE GENOMIC DNA]</scope>
    <source>
        <strain evidence="8">ATCC 29202 / DSM 20476 / NCTC 11029 / RHS 1</strain>
    </source>
</reference>
<sequence length="293" mass="33165">MHFASGVVRPPFEAACGFLQITSGCSHNRCKFCTFYKDARFAVSPWEEIEADLDELAASPWRYYDRIWLQGADSFVLPYDRLMRVAETIYEKLPWVKSIGAFARVTNFRNKTEEQLRNLAAAGYSRLTVGVETGDDQLLTRMNKGYVSDEVLEQMSKVDAAGLTWVGQFVNGLGGHGYGSRSAEETARVYNQLHPMMIYTASLTLFEDTPLYADVQAGSFVEANERERLRELKALISRLECDTVFKCEHVSMPVKIAGRVPRDRDAMLSALDEAIEESYDGRFERYRASIANL</sequence>
<dbReference type="SFLD" id="SFLDG01082">
    <property type="entry name" value="B12-binding_domain_containing"/>
    <property type="match status" value="1"/>
</dbReference>
<dbReference type="Pfam" id="PF04055">
    <property type="entry name" value="Radical_SAM"/>
    <property type="match status" value="1"/>
</dbReference>
<feature type="domain" description="Radical SAM core" evidence="6">
    <location>
        <begin position="11"/>
        <end position="242"/>
    </location>
</feature>
<dbReference type="CDD" id="cd01335">
    <property type="entry name" value="Radical_SAM"/>
    <property type="match status" value="1"/>
</dbReference>
<dbReference type="SFLD" id="SFLDS00029">
    <property type="entry name" value="Radical_SAM"/>
    <property type="match status" value="1"/>
</dbReference>
<keyword evidence="2" id="KW-0949">S-adenosyl-L-methionine</keyword>
<dbReference type="EMBL" id="CP001684">
    <property type="protein sequence ID" value="ACV21295.1"/>
    <property type="molecule type" value="Genomic_DNA"/>
</dbReference>
<dbReference type="STRING" id="471855.Shel_02260"/>
<dbReference type="InterPro" id="IPR013785">
    <property type="entry name" value="Aldolase_TIM"/>
</dbReference>
<dbReference type="KEGG" id="shi:Shel_02260"/>
<dbReference type="AlphaFoldDB" id="C7N1K3"/>
<proteinExistence type="predicted"/>
<dbReference type="InterPro" id="IPR058240">
    <property type="entry name" value="rSAM_sf"/>
</dbReference>
<keyword evidence="5" id="KW-0411">Iron-sulfur</keyword>
<keyword evidence="4" id="KW-0408">Iron</keyword>
<evidence type="ECO:0000313" key="7">
    <source>
        <dbReference type="EMBL" id="ACV21295.1"/>
    </source>
</evidence>
<dbReference type="Proteomes" id="UP000002026">
    <property type="component" value="Chromosome"/>
</dbReference>
<evidence type="ECO:0000256" key="1">
    <source>
        <dbReference type="ARBA" id="ARBA00001966"/>
    </source>
</evidence>
<dbReference type="Gene3D" id="3.20.20.70">
    <property type="entry name" value="Aldolase class I"/>
    <property type="match status" value="1"/>
</dbReference>
<dbReference type="HOGENOM" id="CLU_044464_0_0_11"/>
<keyword evidence="3" id="KW-0479">Metal-binding</keyword>
<dbReference type="SUPFAM" id="SSF102114">
    <property type="entry name" value="Radical SAM enzymes"/>
    <property type="match status" value="1"/>
</dbReference>
<dbReference type="RefSeq" id="WP_012797406.1">
    <property type="nucleotide sequence ID" value="NC_013165.1"/>
</dbReference>
<name>C7N1K3_SLAHD</name>
<comment type="cofactor">
    <cofactor evidence="1">
        <name>[4Fe-4S] cluster</name>
        <dbReference type="ChEBI" id="CHEBI:49883"/>
    </cofactor>
</comment>
<evidence type="ECO:0000313" key="8">
    <source>
        <dbReference type="Proteomes" id="UP000002026"/>
    </source>
</evidence>
<protein>
    <submittedName>
        <fullName evidence="7">Fe-S oxidoreductase</fullName>
    </submittedName>
</protein>
<dbReference type="GO" id="GO:0046872">
    <property type="term" value="F:metal ion binding"/>
    <property type="evidence" value="ECO:0007669"/>
    <property type="project" value="UniProtKB-KW"/>
</dbReference>
<gene>
    <name evidence="7" type="ordered locus">Shel_02260</name>
</gene>
<dbReference type="GO" id="GO:0051536">
    <property type="term" value="F:iron-sulfur cluster binding"/>
    <property type="evidence" value="ECO:0007669"/>
    <property type="project" value="UniProtKB-KW"/>
</dbReference>